<evidence type="ECO:0000313" key="4">
    <source>
        <dbReference type="Proteomes" id="UP000594220"/>
    </source>
</evidence>
<dbReference type="NCBIfam" id="TIGR00756">
    <property type="entry name" value="PPR"/>
    <property type="match status" value="3"/>
</dbReference>
<dbReference type="GO" id="GO:0000957">
    <property type="term" value="P:mitochondrial RNA catabolic process"/>
    <property type="evidence" value="ECO:0007669"/>
    <property type="project" value="Ensembl"/>
</dbReference>
<dbReference type="GO" id="GO:0003697">
    <property type="term" value="F:single-stranded DNA binding"/>
    <property type="evidence" value="ECO:0007669"/>
    <property type="project" value="Ensembl"/>
</dbReference>
<feature type="region of interest" description="Disordered" evidence="2">
    <location>
        <begin position="1334"/>
        <end position="1358"/>
    </location>
</feature>
<name>A0A7M4FAF1_CROPO</name>
<feature type="repeat" description="PPR" evidence="1">
    <location>
        <begin position="1284"/>
        <end position="1318"/>
    </location>
</feature>
<dbReference type="InterPro" id="IPR033490">
    <property type="entry name" value="LRP130"/>
</dbReference>
<reference evidence="3" key="1">
    <citation type="submission" date="2025-08" db="UniProtKB">
        <authorList>
            <consortium name="Ensembl"/>
        </authorList>
    </citation>
    <scope>IDENTIFICATION</scope>
</reference>
<dbReference type="GO" id="GO:0070129">
    <property type="term" value="P:regulation of mitochondrial translation"/>
    <property type="evidence" value="ECO:0007669"/>
    <property type="project" value="Ensembl"/>
</dbReference>
<dbReference type="GO" id="GO:1990904">
    <property type="term" value="C:ribonucleoprotein complex"/>
    <property type="evidence" value="ECO:0007669"/>
    <property type="project" value="Ensembl"/>
</dbReference>
<feature type="repeat" description="PPR" evidence="1">
    <location>
        <begin position="184"/>
        <end position="218"/>
    </location>
</feature>
<dbReference type="OMA" id="HIDRNKI"/>
<dbReference type="Gene3D" id="1.25.40.10">
    <property type="entry name" value="Tetratricopeptide repeat domain"/>
    <property type="match status" value="5"/>
</dbReference>
<gene>
    <name evidence="3" type="primary">LRPPRC</name>
</gene>
<evidence type="ECO:0000256" key="2">
    <source>
        <dbReference type="SAM" id="MobiDB-lite"/>
    </source>
</evidence>
<dbReference type="GO" id="GO:0003730">
    <property type="term" value="F:mRNA 3'-UTR binding"/>
    <property type="evidence" value="ECO:0007669"/>
    <property type="project" value="TreeGrafter"/>
</dbReference>
<dbReference type="InterPro" id="IPR002885">
    <property type="entry name" value="PPR_rpt"/>
</dbReference>
<dbReference type="InterPro" id="IPR011990">
    <property type="entry name" value="TPR-like_helical_dom_sf"/>
</dbReference>
<dbReference type="PANTHER" id="PTHR46669:SF1">
    <property type="entry name" value="LEUCINE-RICH PPR MOTIF-CONTAINING PROTEIN, MITOCHONDRIAL"/>
    <property type="match status" value="1"/>
</dbReference>
<dbReference type="GO" id="GO:0048487">
    <property type="term" value="F:beta-tubulin binding"/>
    <property type="evidence" value="ECO:0007669"/>
    <property type="project" value="Ensembl"/>
</dbReference>
<sequence length="1358" mass="153842">MSRHLIYQARFFTVAHQHEGKVQQGITSDEFQKHDFNFCLKVLDKAVSHTGQVRRGLLLWTFHNTCRRGLARRAEVLLLLQSCGSLLSELQLPERTELAHRVWNKLQGLGTKYDVDHYNALLKVYLQNKHIFSPAEFLTNMEEANVQPNQVTYESLIAAYCNEGDIEGASKILQFMKNKGIPVTEEIFSSLVTGHAKAGDMENAENIISVLRDAGTEPGPNIYLALLSAYAEKGDISNIEKLLKQFEKVDHCHVGRHMMQVILSLAKAGYPQYIQDIIKRLDTGRFSDVMNLCLNLVTQDLEDTAFQILKSCPKLSSGNEGGCNIFLQHCVVLNKPVSKLKQFCAELKEANIHSAPFEHTLWCALKTNKAGMAVDLMKIMKRYGLPLRCHYFWPLLVTYQKEKDVEGTVELVKVMYKLGIKPTQHTYAKYVLTNTDVQTLHAALQEAGYTPNNTMLLVGELKNEALFGKLENVLALLSSPSTPRMKIPEIQEALHIAFNQSTDVDLWSKITEVLYNDGRYWPTPPGPSEAVGHFLYNLIDSMSDSEVQAKEECLRQYFHQLKKMNILIHPKICKGICNLMGSYNVPELIKAVQLVEDVQSIRSDANLKVSALEKSLEELEAKNQPITCVLNQLILALCVEKNMQKALEVKAKYKPDMVVSGYEALIQLCCLYDNAEDAMNLKEEVSQIDSSLTFPTKTYLALIKVLGKHGRVKDAINILKEMKKKDAPIGKIPVNFFPLVLNNVAARGEVEMVNEFVEVVMNLGLAKPSPQLCNSLILAHLEKGDMRGALNTFIHWCKKYDCLSGPHLFLCRCIATENTDILQEAIDFISTKHGEINVLHDLLFAFLELGKYNEAQKIIEKLKKAPRKLQIFIGESSDHKHQLIKTPGMKIFHGKLQWFLKRCISKNQVTVLESLVEITKSLDCDRDEMYYNLLKLYKKNNDLQKAGEVWTKLKEETVVPRERTLTLLADMFRRNGQEVLFNSPKPWYDDTDNRAKPPKSALEFQRIIIMLCHKGKTKEAYALLLEADEKNMGLNLVVYNTLFKALLSLGDIEEAIKVKTIAETHIKSFKLNTTASSRLITAQVRRDYLKDAVETLESVLQKNVFPSQSSIYVLIQTLARKGDLKSIHAVEKMVKTLAGSLSLHPMLFINSTLIAHIMNNNIDAAVEHIESLFTTASQNADSLSSINIYPVFRIVLKNELQPALDKLSTMADRLASQFGAYGPVTDLFLEYVKAEKVDDAKFLLERYGAIAEQKERLMAFVTNRTNEAKSIERLLDLVRDSLEMNTVYNSLMDKYAKQGDVSSAKAVYEKMKAEDMDLNERTLKRFTFLLKKSEQPVPFTEPPESLKNHSTKQEQDIS</sequence>
<dbReference type="Pfam" id="PF01535">
    <property type="entry name" value="PPR"/>
    <property type="match status" value="3"/>
</dbReference>
<dbReference type="GeneTree" id="ENSGT00960000186682"/>
<dbReference type="GO" id="GO:0042645">
    <property type="term" value="C:mitochondrial nucleoid"/>
    <property type="evidence" value="ECO:0007669"/>
    <property type="project" value="Ensembl"/>
</dbReference>
<dbReference type="PANTHER" id="PTHR46669">
    <property type="entry name" value="LEUCINE-RICH PPR MOTIF-CONTAINING PROTEIN, MITOCHONDRIAL"/>
    <property type="match status" value="1"/>
</dbReference>
<dbReference type="GO" id="GO:0097222">
    <property type="term" value="P:mitochondrial mRNA polyadenylation"/>
    <property type="evidence" value="ECO:0007669"/>
    <property type="project" value="Ensembl"/>
</dbReference>
<evidence type="ECO:0000256" key="1">
    <source>
        <dbReference type="PROSITE-ProRule" id="PRU00708"/>
    </source>
</evidence>
<reference evidence="3" key="2">
    <citation type="submission" date="2025-09" db="UniProtKB">
        <authorList>
            <consortium name="Ensembl"/>
        </authorList>
    </citation>
    <scope>IDENTIFICATION</scope>
</reference>
<dbReference type="Ensembl" id="ENSCPRT00005025850.1">
    <property type="protein sequence ID" value="ENSCPRP00005022105.1"/>
    <property type="gene ID" value="ENSCPRG00005015407.1"/>
</dbReference>
<feature type="compositionally biased region" description="Basic and acidic residues" evidence="2">
    <location>
        <begin position="1344"/>
        <end position="1358"/>
    </location>
</feature>
<dbReference type="SUPFAM" id="SSF48452">
    <property type="entry name" value="TPR-like"/>
    <property type="match status" value="1"/>
</dbReference>
<dbReference type="GO" id="GO:0048471">
    <property type="term" value="C:perinuclear region of cytoplasm"/>
    <property type="evidence" value="ECO:0007669"/>
    <property type="project" value="Ensembl"/>
</dbReference>
<dbReference type="Pfam" id="PF13041">
    <property type="entry name" value="PPR_2"/>
    <property type="match status" value="1"/>
</dbReference>
<dbReference type="GO" id="GO:0031625">
    <property type="term" value="F:ubiquitin protein ligase binding"/>
    <property type="evidence" value="ECO:0007669"/>
    <property type="project" value="Ensembl"/>
</dbReference>
<keyword evidence="4" id="KW-1185">Reference proteome</keyword>
<dbReference type="GO" id="GO:0000794">
    <property type="term" value="C:condensed nuclear chromosome"/>
    <property type="evidence" value="ECO:0007669"/>
    <property type="project" value="Ensembl"/>
</dbReference>
<protein>
    <submittedName>
        <fullName evidence="3">Leucine rich pentatricopeptide repeat containing</fullName>
    </submittedName>
</protein>
<accession>A0A7M4FAF1</accession>
<dbReference type="Proteomes" id="UP000594220">
    <property type="component" value="Unplaced"/>
</dbReference>
<evidence type="ECO:0000313" key="3">
    <source>
        <dbReference type="Ensembl" id="ENSCPRP00005022105.1"/>
    </source>
</evidence>
<organism evidence="3 4">
    <name type="scientific">Crocodylus porosus</name>
    <name type="common">Saltwater crocodile</name>
    <name type="synonym">Estuarine crocodile</name>
    <dbReference type="NCBI Taxonomy" id="8502"/>
    <lineage>
        <taxon>Eukaryota</taxon>
        <taxon>Metazoa</taxon>
        <taxon>Chordata</taxon>
        <taxon>Craniata</taxon>
        <taxon>Vertebrata</taxon>
        <taxon>Euteleostomi</taxon>
        <taxon>Archelosauria</taxon>
        <taxon>Archosauria</taxon>
        <taxon>Crocodylia</taxon>
        <taxon>Longirostres</taxon>
        <taxon>Crocodylidae</taxon>
        <taxon>Crocodylus</taxon>
    </lineage>
</organism>
<dbReference type="GO" id="GO:0005874">
    <property type="term" value="C:microtubule"/>
    <property type="evidence" value="ECO:0007669"/>
    <property type="project" value="Ensembl"/>
</dbReference>
<feature type="repeat" description="PPR" evidence="1">
    <location>
        <begin position="695"/>
        <end position="729"/>
    </location>
</feature>
<proteinExistence type="predicted"/>
<dbReference type="GO" id="GO:1905638">
    <property type="term" value="P:negative regulation of mitochondrial mRNA catabolic process"/>
    <property type="evidence" value="ECO:0007669"/>
    <property type="project" value="Ensembl"/>
</dbReference>
<dbReference type="PROSITE" id="PS51375">
    <property type="entry name" value="PPR"/>
    <property type="match status" value="4"/>
</dbReference>
<feature type="repeat" description="PPR" evidence="1">
    <location>
        <begin position="149"/>
        <end position="183"/>
    </location>
</feature>